<dbReference type="GO" id="GO:0006633">
    <property type="term" value="P:fatty acid biosynthetic process"/>
    <property type="evidence" value="ECO:0007669"/>
    <property type="project" value="TreeGrafter"/>
</dbReference>
<dbReference type="SUPFAM" id="SSF53901">
    <property type="entry name" value="Thiolase-like"/>
    <property type="match status" value="1"/>
</dbReference>
<dbReference type="SUPFAM" id="SSF52151">
    <property type="entry name" value="FabD/lysophospholipase-like"/>
    <property type="match status" value="1"/>
</dbReference>
<keyword evidence="2" id="KW-0511">Multifunctional enzyme</keyword>
<dbReference type="PANTHER" id="PTHR43775:SF51">
    <property type="entry name" value="INACTIVE PHENOLPHTHIOCEROL SYNTHESIS POLYKETIDE SYNTHASE TYPE I PKS1-RELATED"/>
    <property type="match status" value="1"/>
</dbReference>
<dbReference type="CDD" id="cd00833">
    <property type="entry name" value="PKS"/>
    <property type="match status" value="1"/>
</dbReference>
<dbReference type="Gene3D" id="3.40.47.10">
    <property type="match status" value="1"/>
</dbReference>
<dbReference type="InterPro" id="IPR050091">
    <property type="entry name" value="PKS_NRPS_Biosynth_Enz"/>
</dbReference>
<dbReference type="InterPro" id="IPR020841">
    <property type="entry name" value="PKS_Beta-ketoAc_synthase_dom"/>
</dbReference>
<dbReference type="GO" id="GO:0004312">
    <property type="term" value="F:fatty acid synthase activity"/>
    <property type="evidence" value="ECO:0007669"/>
    <property type="project" value="TreeGrafter"/>
</dbReference>
<dbReference type="Gene3D" id="3.40.366.10">
    <property type="entry name" value="Malonyl-Coenzyme A Acyl Carrier Protein, domain 2"/>
    <property type="match status" value="1"/>
</dbReference>
<dbReference type="SMART" id="SM00825">
    <property type="entry name" value="PKS_KS"/>
    <property type="match status" value="1"/>
</dbReference>
<accession>A0A0J7YSB9</accession>
<dbReference type="EMBL" id="LFNT01000211">
    <property type="protein sequence ID" value="KMS66018.1"/>
    <property type="molecule type" value="Genomic_DNA"/>
</dbReference>
<dbReference type="InterPro" id="IPR014031">
    <property type="entry name" value="Ketoacyl_synth_C"/>
</dbReference>
<dbReference type="InterPro" id="IPR016035">
    <property type="entry name" value="Acyl_Trfase/lysoPLipase"/>
</dbReference>
<dbReference type="InterPro" id="IPR001227">
    <property type="entry name" value="Ac_transferase_dom_sf"/>
</dbReference>
<organism evidence="4 5">
    <name type="scientific">Streptomyces viridochromogenes</name>
    <dbReference type="NCBI Taxonomy" id="1938"/>
    <lineage>
        <taxon>Bacteria</taxon>
        <taxon>Bacillati</taxon>
        <taxon>Actinomycetota</taxon>
        <taxon>Actinomycetes</taxon>
        <taxon>Kitasatosporales</taxon>
        <taxon>Streptomycetaceae</taxon>
        <taxon>Streptomyces</taxon>
    </lineage>
</organism>
<feature type="domain" description="Ketosynthase family 3 (KS3)" evidence="3">
    <location>
        <begin position="1"/>
        <end position="106"/>
    </location>
</feature>
<dbReference type="InterPro" id="IPR016039">
    <property type="entry name" value="Thiolase-like"/>
</dbReference>
<dbReference type="Pfam" id="PF02801">
    <property type="entry name" value="Ketoacyl-synt_C"/>
    <property type="match status" value="1"/>
</dbReference>
<evidence type="ECO:0000313" key="4">
    <source>
        <dbReference type="EMBL" id="KMS66018.1"/>
    </source>
</evidence>
<dbReference type="Proteomes" id="UP000037432">
    <property type="component" value="Unassembled WGS sequence"/>
</dbReference>
<evidence type="ECO:0000256" key="2">
    <source>
        <dbReference type="ARBA" id="ARBA00023268"/>
    </source>
</evidence>
<protein>
    <recommendedName>
        <fullName evidence="3">Ketosynthase family 3 (KS3) domain-containing protein</fullName>
    </recommendedName>
</protein>
<dbReference type="AlphaFoldDB" id="A0A0J7YSB9"/>
<sequence>QALLATYGQDHDAEQPLWLGSVKSNIGHTQAAAGVAGVIKMVMAMRHGVLPRTLHVDEPSPQVDWSAGHVELLTEARPWPENDRPRRAAVSGFGVSGTNAHVILEQAPEPVTGEQRADSAPVVGLVPLAVSGRGSAGLAGQADRLASYLEEHPDLELTTVARSLLESRGQLPDRGVVLAADREQAMAGLRALGRGEQAPGVITTEGGPVKEGRLAVLFTGQGSQYPGMAQTLTSTFPVFRDAFEETCAQLDAHLTGHAPHPVADVVLGEHGDLIHQTLYTQP</sequence>
<dbReference type="InterPro" id="IPR032821">
    <property type="entry name" value="PKS_assoc"/>
</dbReference>
<gene>
    <name evidence="4" type="ORF">ACM01_46525</name>
</gene>
<comment type="caution">
    <text evidence="4">The sequence shown here is derived from an EMBL/GenBank/DDBJ whole genome shotgun (WGS) entry which is preliminary data.</text>
</comment>
<name>A0A0J7YSB9_STRVR</name>
<dbReference type="Pfam" id="PF16197">
    <property type="entry name" value="KAsynt_C_assoc"/>
    <property type="match status" value="1"/>
</dbReference>
<dbReference type="PANTHER" id="PTHR43775">
    <property type="entry name" value="FATTY ACID SYNTHASE"/>
    <property type="match status" value="1"/>
</dbReference>
<proteinExistence type="predicted"/>
<reference evidence="4 5" key="1">
    <citation type="submission" date="2015-06" db="EMBL/GenBank/DDBJ databases">
        <authorList>
            <person name="Ju K.-S."/>
            <person name="Doroghazi J.R."/>
            <person name="Metcalf W.W."/>
        </authorList>
    </citation>
    <scope>NUCLEOTIDE SEQUENCE [LARGE SCALE GENOMIC DNA]</scope>
    <source>
        <strain evidence="4 5">NRRL 3414</strain>
    </source>
</reference>
<dbReference type="RefSeq" id="WP_048587617.1">
    <property type="nucleotide sequence ID" value="NZ_LFNT01000211.1"/>
</dbReference>
<dbReference type="PATRIC" id="fig|1938.3.peg.3586"/>
<evidence type="ECO:0000259" key="3">
    <source>
        <dbReference type="PROSITE" id="PS52004"/>
    </source>
</evidence>
<evidence type="ECO:0000256" key="1">
    <source>
        <dbReference type="ARBA" id="ARBA00022679"/>
    </source>
</evidence>
<dbReference type="Gene3D" id="3.30.70.3290">
    <property type="match status" value="1"/>
</dbReference>
<feature type="non-terminal residue" evidence="4">
    <location>
        <position position="282"/>
    </location>
</feature>
<dbReference type="PROSITE" id="PS52004">
    <property type="entry name" value="KS3_2"/>
    <property type="match status" value="1"/>
</dbReference>
<keyword evidence="1" id="KW-0808">Transferase</keyword>
<feature type="non-terminal residue" evidence="4">
    <location>
        <position position="1"/>
    </location>
</feature>
<evidence type="ECO:0000313" key="5">
    <source>
        <dbReference type="Proteomes" id="UP000037432"/>
    </source>
</evidence>